<dbReference type="Proteomes" id="UP000187609">
    <property type="component" value="Unassembled WGS sequence"/>
</dbReference>
<evidence type="ECO:0000313" key="3">
    <source>
        <dbReference type="Proteomes" id="UP000187609"/>
    </source>
</evidence>
<feature type="chain" id="PRO_5016289667" evidence="1">
    <location>
        <begin position="33"/>
        <end position="76"/>
    </location>
</feature>
<accession>A0A314KXY4</accession>
<sequence>MEVKAMKKSEAMIVMVAMAIVLLIWAPKIVESAFGIDINPCTVPQCVAACKKALNVKYQSATCATGPRGKYCICLG</sequence>
<evidence type="ECO:0000313" key="2">
    <source>
        <dbReference type="EMBL" id="OIT33554.1"/>
    </source>
</evidence>
<name>A0A314KXY4_NICAT</name>
<proteinExistence type="predicted"/>
<evidence type="ECO:0000256" key="1">
    <source>
        <dbReference type="SAM" id="SignalP"/>
    </source>
</evidence>
<protein>
    <submittedName>
        <fullName evidence="2">Uncharacterized protein</fullName>
    </submittedName>
</protein>
<dbReference type="Gramene" id="OIT33554">
    <property type="protein sequence ID" value="OIT33554"/>
    <property type="gene ID" value="A4A49_55294"/>
</dbReference>
<gene>
    <name evidence="2" type="ORF">A4A49_55294</name>
</gene>
<dbReference type="AlphaFoldDB" id="A0A314KXY4"/>
<feature type="signal peptide" evidence="1">
    <location>
        <begin position="1"/>
        <end position="32"/>
    </location>
</feature>
<dbReference type="SMR" id="A0A314KXY4"/>
<reference evidence="2" key="1">
    <citation type="submission" date="2016-11" db="EMBL/GenBank/DDBJ databases">
        <title>The genome of Nicotiana attenuata.</title>
        <authorList>
            <person name="Xu S."/>
            <person name="Brockmoeller T."/>
            <person name="Gaquerel E."/>
            <person name="Navarro A."/>
            <person name="Kuhl H."/>
            <person name="Gase K."/>
            <person name="Ling Z."/>
            <person name="Zhou W."/>
            <person name="Kreitzer C."/>
            <person name="Stanke M."/>
            <person name="Tang H."/>
            <person name="Lyons E."/>
            <person name="Pandey P."/>
            <person name="Pandey S.P."/>
            <person name="Timmermann B."/>
            <person name="Baldwin I.T."/>
        </authorList>
    </citation>
    <scope>NUCLEOTIDE SEQUENCE [LARGE SCALE GENOMIC DNA]</scope>
    <source>
        <strain evidence="2">UT</strain>
    </source>
</reference>
<comment type="caution">
    <text evidence="2">The sequence shown here is derived from an EMBL/GenBank/DDBJ whole genome shotgun (WGS) entry which is preliminary data.</text>
</comment>
<keyword evidence="3" id="KW-1185">Reference proteome</keyword>
<organism evidence="2 3">
    <name type="scientific">Nicotiana attenuata</name>
    <name type="common">Coyote tobacco</name>
    <dbReference type="NCBI Taxonomy" id="49451"/>
    <lineage>
        <taxon>Eukaryota</taxon>
        <taxon>Viridiplantae</taxon>
        <taxon>Streptophyta</taxon>
        <taxon>Embryophyta</taxon>
        <taxon>Tracheophyta</taxon>
        <taxon>Spermatophyta</taxon>
        <taxon>Magnoliopsida</taxon>
        <taxon>eudicotyledons</taxon>
        <taxon>Gunneridae</taxon>
        <taxon>Pentapetalae</taxon>
        <taxon>asterids</taxon>
        <taxon>lamiids</taxon>
        <taxon>Solanales</taxon>
        <taxon>Solanaceae</taxon>
        <taxon>Nicotianoideae</taxon>
        <taxon>Nicotianeae</taxon>
        <taxon>Nicotiana</taxon>
    </lineage>
</organism>
<dbReference type="EMBL" id="MJEQ01000860">
    <property type="protein sequence ID" value="OIT33554.1"/>
    <property type="molecule type" value="Genomic_DNA"/>
</dbReference>
<keyword evidence="1" id="KW-0732">Signal</keyword>